<evidence type="ECO:0000313" key="3">
    <source>
        <dbReference type="Proteomes" id="UP000230796"/>
    </source>
</evidence>
<evidence type="ECO:0000259" key="1">
    <source>
        <dbReference type="Pfam" id="PF12705"/>
    </source>
</evidence>
<reference evidence="3" key="1">
    <citation type="submission" date="2017-09" db="EMBL/GenBank/DDBJ databases">
        <title>Depth-based differentiation of microbial function through sediment-hosted aquifers and enrichment of novel symbionts in the deep terrestrial subsurface.</title>
        <authorList>
            <person name="Probst A.J."/>
            <person name="Ladd B."/>
            <person name="Jarett J.K."/>
            <person name="Geller-Mcgrath D.E."/>
            <person name="Sieber C.M.K."/>
            <person name="Emerson J.B."/>
            <person name="Anantharaman K."/>
            <person name="Thomas B.C."/>
            <person name="Malmstrom R."/>
            <person name="Stieglmeier M."/>
            <person name="Klingl A."/>
            <person name="Woyke T."/>
            <person name="Ryan C.M."/>
            <person name="Banfield J.F."/>
        </authorList>
    </citation>
    <scope>NUCLEOTIDE SEQUENCE [LARGE SCALE GENOMIC DNA]</scope>
</reference>
<dbReference type="AlphaFoldDB" id="A0A2H0VJP5"/>
<evidence type="ECO:0000313" key="2">
    <source>
        <dbReference type="EMBL" id="PIR99327.1"/>
    </source>
</evidence>
<dbReference type="Pfam" id="PF12705">
    <property type="entry name" value="PDDEXK_1"/>
    <property type="match status" value="1"/>
</dbReference>
<dbReference type="Proteomes" id="UP000230796">
    <property type="component" value="Unassembled WGS sequence"/>
</dbReference>
<proteinExistence type="predicted"/>
<protein>
    <recommendedName>
        <fullName evidence="1">PD-(D/E)XK endonuclease-like domain-containing protein</fullName>
    </recommendedName>
</protein>
<comment type="caution">
    <text evidence="2">The sequence shown here is derived from an EMBL/GenBank/DDBJ whole genome shotgun (WGS) entry which is preliminary data.</text>
</comment>
<sequence>MDKFNALWLSHSSISNFKQCPRSYYLSSIYRDPRTGHKIAITSPAMSLGSAVHDVLESLSVLPTSDRFQLPLLERFESAWFKVSGQVGGFPDLETELGYKKRGEDMLRRVMTHPGPLSGKAVKIKQDLPYYWISETDNLILCGKLDWLEYNESDDSVSILDFKTGHSEESVDSLQLPIYYLLAHNCQARKVKKASYWYIARDDLPIEKKLPNLEKSQALVMKIGKEIKLARQLERFKCPNGVSGCRHCVPYEKILRGQATFVGSGEYGSDLYVISESSYTHESEIL</sequence>
<accession>A0A2H0VJP5</accession>
<gene>
    <name evidence="2" type="ORF">COT87_00080</name>
</gene>
<name>A0A2H0VJP5_9BACT</name>
<dbReference type="InterPro" id="IPR038726">
    <property type="entry name" value="PDDEXK_AddAB-type"/>
</dbReference>
<dbReference type="Gene3D" id="3.90.320.10">
    <property type="match status" value="1"/>
</dbReference>
<feature type="domain" description="PD-(D/E)XK endonuclease-like" evidence="1">
    <location>
        <begin position="9"/>
        <end position="248"/>
    </location>
</feature>
<organism evidence="2 3">
    <name type="scientific">Candidatus Collierbacteria bacterium CG10_big_fil_rev_8_21_14_0_10_44_9</name>
    <dbReference type="NCBI Taxonomy" id="1974535"/>
    <lineage>
        <taxon>Bacteria</taxon>
        <taxon>Candidatus Collieribacteriota</taxon>
    </lineage>
</organism>
<dbReference type="EMBL" id="PFAF01000001">
    <property type="protein sequence ID" value="PIR99327.1"/>
    <property type="molecule type" value="Genomic_DNA"/>
</dbReference>
<dbReference type="InterPro" id="IPR011604">
    <property type="entry name" value="PDDEXK-like_dom_sf"/>
</dbReference>